<evidence type="ECO:0000313" key="9">
    <source>
        <dbReference type="Proteomes" id="UP000264006"/>
    </source>
</evidence>
<keyword evidence="4" id="KW-0238">DNA-binding</keyword>
<evidence type="ECO:0000256" key="3">
    <source>
        <dbReference type="ARBA" id="ARBA00023082"/>
    </source>
</evidence>
<dbReference type="Gene3D" id="1.10.10.10">
    <property type="entry name" value="Winged helix-like DNA-binding domain superfamily/Winged helix DNA-binding domain"/>
    <property type="match status" value="1"/>
</dbReference>
<evidence type="ECO:0000256" key="4">
    <source>
        <dbReference type="ARBA" id="ARBA00023125"/>
    </source>
</evidence>
<keyword evidence="3" id="KW-0731">Sigma factor</keyword>
<evidence type="ECO:0000256" key="5">
    <source>
        <dbReference type="ARBA" id="ARBA00023163"/>
    </source>
</evidence>
<dbReference type="Pfam" id="PF04542">
    <property type="entry name" value="Sigma70_r2"/>
    <property type="match status" value="1"/>
</dbReference>
<dbReference type="InterPro" id="IPR007627">
    <property type="entry name" value="RNA_pol_sigma70_r2"/>
</dbReference>
<feature type="domain" description="RNA polymerase sigma factor 70 region 4 type 2" evidence="7">
    <location>
        <begin position="118"/>
        <end position="167"/>
    </location>
</feature>
<dbReference type="EMBL" id="CP031165">
    <property type="protein sequence ID" value="AXV07083.1"/>
    <property type="molecule type" value="Genomic_DNA"/>
</dbReference>
<accession>A0A346XXY6</accession>
<dbReference type="InterPro" id="IPR014284">
    <property type="entry name" value="RNA_pol_sigma-70_dom"/>
</dbReference>
<dbReference type="GO" id="GO:0006352">
    <property type="term" value="P:DNA-templated transcription initiation"/>
    <property type="evidence" value="ECO:0007669"/>
    <property type="project" value="InterPro"/>
</dbReference>
<gene>
    <name evidence="8" type="ORF">DVS28_a2402</name>
</gene>
<dbReference type="PANTHER" id="PTHR43133">
    <property type="entry name" value="RNA POLYMERASE ECF-TYPE SIGMA FACTO"/>
    <property type="match status" value="1"/>
</dbReference>
<dbReference type="OrthoDB" id="9780326at2"/>
<dbReference type="InterPro" id="IPR013249">
    <property type="entry name" value="RNA_pol_sigma70_r4_t2"/>
</dbReference>
<evidence type="ECO:0000259" key="6">
    <source>
        <dbReference type="Pfam" id="PF04542"/>
    </source>
</evidence>
<dbReference type="Gene3D" id="1.10.1740.10">
    <property type="match status" value="1"/>
</dbReference>
<comment type="similarity">
    <text evidence="1">Belongs to the sigma-70 factor family. ECF subfamily.</text>
</comment>
<dbReference type="Pfam" id="PF08281">
    <property type="entry name" value="Sigma70_r4_2"/>
    <property type="match status" value="1"/>
</dbReference>
<dbReference type="NCBIfam" id="TIGR02937">
    <property type="entry name" value="sigma70-ECF"/>
    <property type="match status" value="1"/>
</dbReference>
<dbReference type="InterPro" id="IPR013325">
    <property type="entry name" value="RNA_pol_sigma_r2"/>
</dbReference>
<dbReference type="GO" id="GO:0016987">
    <property type="term" value="F:sigma factor activity"/>
    <property type="evidence" value="ECO:0007669"/>
    <property type="project" value="UniProtKB-KW"/>
</dbReference>
<dbReference type="AlphaFoldDB" id="A0A346XXY6"/>
<dbReference type="InterPro" id="IPR039425">
    <property type="entry name" value="RNA_pol_sigma-70-like"/>
</dbReference>
<dbReference type="PANTHER" id="PTHR43133:SF8">
    <property type="entry name" value="RNA POLYMERASE SIGMA FACTOR HI_1459-RELATED"/>
    <property type="match status" value="1"/>
</dbReference>
<dbReference type="GO" id="GO:0003677">
    <property type="term" value="F:DNA binding"/>
    <property type="evidence" value="ECO:0007669"/>
    <property type="project" value="UniProtKB-KW"/>
</dbReference>
<keyword evidence="5" id="KW-0804">Transcription</keyword>
<evidence type="ECO:0000313" key="8">
    <source>
        <dbReference type="EMBL" id="AXV07083.1"/>
    </source>
</evidence>
<dbReference type="InterPro" id="IPR036388">
    <property type="entry name" value="WH-like_DNA-bd_sf"/>
</dbReference>
<dbReference type="SUPFAM" id="SSF88946">
    <property type="entry name" value="Sigma2 domain of RNA polymerase sigma factors"/>
    <property type="match status" value="1"/>
</dbReference>
<dbReference type="InterPro" id="IPR013324">
    <property type="entry name" value="RNA_pol_sigma_r3/r4-like"/>
</dbReference>
<keyword evidence="9" id="KW-1185">Reference proteome</keyword>
<organism evidence="8 9">
    <name type="scientific">Euzebya pacifica</name>
    <dbReference type="NCBI Taxonomy" id="1608957"/>
    <lineage>
        <taxon>Bacteria</taxon>
        <taxon>Bacillati</taxon>
        <taxon>Actinomycetota</taxon>
        <taxon>Nitriliruptoria</taxon>
        <taxon>Euzebyales</taxon>
    </lineage>
</organism>
<dbReference type="SUPFAM" id="SSF88659">
    <property type="entry name" value="Sigma3 and sigma4 domains of RNA polymerase sigma factors"/>
    <property type="match status" value="1"/>
</dbReference>
<name>A0A346XXY6_9ACTN</name>
<keyword evidence="2" id="KW-0805">Transcription regulation</keyword>
<dbReference type="Proteomes" id="UP000264006">
    <property type="component" value="Chromosome"/>
</dbReference>
<sequence length="182" mass="19642">MFDDAALLARARGGDVGAFEEVIRRNYGMLFSVARGICGRDADAEDAVQETFVRAWRALATFRGDSQVSTWLYRIATNTSLSLVTRRKEGVSADVPDRADPSSSPEGTVEGMERVAVVQQALADLSEDARAAFVLRDVQGLAYEDIAESLDISLSAVKSRIFRARQAVADALSAHDRGEGGT</sequence>
<dbReference type="KEGG" id="euz:DVS28_a2402"/>
<proteinExistence type="inferred from homology"/>
<protein>
    <submittedName>
        <fullName evidence="8">RNA polymerase sigma-54 factor RpoN</fullName>
    </submittedName>
</protein>
<feature type="domain" description="RNA polymerase sigma-70 region 2" evidence="6">
    <location>
        <begin position="23"/>
        <end position="88"/>
    </location>
</feature>
<evidence type="ECO:0000259" key="7">
    <source>
        <dbReference type="Pfam" id="PF08281"/>
    </source>
</evidence>
<evidence type="ECO:0000256" key="1">
    <source>
        <dbReference type="ARBA" id="ARBA00010641"/>
    </source>
</evidence>
<evidence type="ECO:0000256" key="2">
    <source>
        <dbReference type="ARBA" id="ARBA00023015"/>
    </source>
</evidence>
<reference evidence="8 9" key="1">
    <citation type="submission" date="2018-09" db="EMBL/GenBank/DDBJ databases">
        <title>Complete genome sequence of Euzebya sp. DY32-46 isolated from seawater of Pacific Ocean.</title>
        <authorList>
            <person name="Xu L."/>
            <person name="Wu Y.-H."/>
            <person name="Xu X.-W."/>
        </authorList>
    </citation>
    <scope>NUCLEOTIDE SEQUENCE [LARGE SCALE GENOMIC DNA]</scope>
    <source>
        <strain evidence="8 9">DY32-46</strain>
    </source>
</reference>
<dbReference type="CDD" id="cd06171">
    <property type="entry name" value="Sigma70_r4"/>
    <property type="match status" value="1"/>
</dbReference>